<feature type="domain" description="Cytidylate kinase" evidence="9">
    <location>
        <begin position="6"/>
        <end position="223"/>
    </location>
</feature>
<dbReference type="GO" id="GO:0015949">
    <property type="term" value="P:nucleobase-containing small molecule interconversion"/>
    <property type="evidence" value="ECO:0007669"/>
    <property type="project" value="TreeGrafter"/>
</dbReference>
<protein>
    <recommendedName>
        <fullName evidence="8">Cytidylate kinase</fullName>
        <shortName evidence="8">CK</shortName>
        <ecNumber evidence="8">2.7.4.25</ecNumber>
    </recommendedName>
    <alternativeName>
        <fullName evidence="8">Cytidine monophosphate kinase</fullName>
        <shortName evidence="8">CMP kinase</shortName>
    </alternativeName>
</protein>
<feature type="binding site" evidence="8">
    <location>
        <begin position="10"/>
        <end position="18"/>
    </location>
    <ligand>
        <name>ATP</name>
        <dbReference type="ChEBI" id="CHEBI:30616"/>
    </ligand>
</feature>
<dbReference type="GO" id="GO:0006220">
    <property type="term" value="P:pyrimidine nucleotide metabolic process"/>
    <property type="evidence" value="ECO:0007669"/>
    <property type="project" value="UniProtKB-UniRule"/>
</dbReference>
<evidence type="ECO:0000256" key="2">
    <source>
        <dbReference type="ARBA" id="ARBA00022679"/>
    </source>
</evidence>
<reference evidence="10 11" key="1">
    <citation type="submission" date="2020-01" db="EMBL/GenBank/DDBJ databases">
        <title>Muriicola jejuensis KCTC 22299.</title>
        <authorList>
            <person name="Wang G."/>
        </authorList>
    </citation>
    <scope>NUCLEOTIDE SEQUENCE [LARGE SCALE GENOMIC DNA]</scope>
    <source>
        <strain evidence="10 11">KCTC 22299</strain>
    </source>
</reference>
<dbReference type="InterPro" id="IPR027417">
    <property type="entry name" value="P-loop_NTPase"/>
</dbReference>
<dbReference type="PANTHER" id="PTHR21299:SF2">
    <property type="entry name" value="CYTIDYLATE KINASE"/>
    <property type="match status" value="1"/>
</dbReference>
<evidence type="ECO:0000256" key="3">
    <source>
        <dbReference type="ARBA" id="ARBA00022741"/>
    </source>
</evidence>
<comment type="similarity">
    <text evidence="1 8">Belongs to the cytidylate kinase family. Type 1 subfamily.</text>
</comment>
<evidence type="ECO:0000313" key="10">
    <source>
        <dbReference type="EMBL" id="NER08960.1"/>
    </source>
</evidence>
<dbReference type="EC" id="2.7.4.25" evidence="8"/>
<comment type="caution">
    <text evidence="10">The sequence shown here is derived from an EMBL/GenBank/DDBJ whole genome shotgun (WGS) entry which is preliminary data.</text>
</comment>
<gene>
    <name evidence="8" type="primary">cmk</name>
    <name evidence="10" type="ORF">GWK09_00385</name>
</gene>
<keyword evidence="11" id="KW-1185">Reference proteome</keyword>
<dbReference type="HAMAP" id="MF_00238">
    <property type="entry name" value="Cytidyl_kinase_type1"/>
    <property type="match status" value="1"/>
</dbReference>
<dbReference type="Proteomes" id="UP000468443">
    <property type="component" value="Unassembled WGS sequence"/>
</dbReference>
<comment type="catalytic activity">
    <reaction evidence="7 8">
        <text>CMP + ATP = CDP + ADP</text>
        <dbReference type="Rhea" id="RHEA:11600"/>
        <dbReference type="ChEBI" id="CHEBI:30616"/>
        <dbReference type="ChEBI" id="CHEBI:58069"/>
        <dbReference type="ChEBI" id="CHEBI:60377"/>
        <dbReference type="ChEBI" id="CHEBI:456216"/>
        <dbReference type="EC" id="2.7.4.25"/>
    </reaction>
</comment>
<sequence length="230" mass="25985">MKKITIAIDGYSSTGKSTMAKQLARALGYIYVDTGAMYRAVTLYALRKGYISEKGFEKEPLLSDLPGIDLNFRYNPDLGYSEIYLDGENVEKEIRTLEVSNYVSQISVVAEVRQKLVALQKDMGRNKGLVMDGRDIGTVVFPNAELKIFMTASPDIRATRRYKELLDRGALISFEEVLENVQKRDYLDSHREHSPLKQAEDAVVIDNSSMSQQEQFERALSLAELRIQSA</sequence>
<dbReference type="Gene3D" id="3.40.50.300">
    <property type="entry name" value="P-loop containing nucleotide triphosphate hydrolases"/>
    <property type="match status" value="1"/>
</dbReference>
<accession>A0A6P0U8R4</accession>
<keyword evidence="5 8" id="KW-0067">ATP-binding</keyword>
<dbReference type="RefSeq" id="WP_163691049.1">
    <property type="nucleotide sequence ID" value="NZ_FXTW01000001.1"/>
</dbReference>
<evidence type="ECO:0000256" key="1">
    <source>
        <dbReference type="ARBA" id="ARBA00009427"/>
    </source>
</evidence>
<dbReference type="Pfam" id="PF02224">
    <property type="entry name" value="Cytidylate_kin"/>
    <property type="match status" value="1"/>
</dbReference>
<keyword evidence="8" id="KW-0963">Cytoplasm</keyword>
<comment type="catalytic activity">
    <reaction evidence="6 8">
        <text>dCMP + ATP = dCDP + ADP</text>
        <dbReference type="Rhea" id="RHEA:25094"/>
        <dbReference type="ChEBI" id="CHEBI:30616"/>
        <dbReference type="ChEBI" id="CHEBI:57566"/>
        <dbReference type="ChEBI" id="CHEBI:58593"/>
        <dbReference type="ChEBI" id="CHEBI:456216"/>
        <dbReference type="EC" id="2.7.4.25"/>
    </reaction>
</comment>
<dbReference type="PANTHER" id="PTHR21299">
    <property type="entry name" value="CYTIDYLATE KINASE/PANTOATE-BETA-ALANINE LIGASE"/>
    <property type="match status" value="1"/>
</dbReference>
<dbReference type="InterPro" id="IPR003136">
    <property type="entry name" value="Cytidylate_kin"/>
</dbReference>
<evidence type="ECO:0000256" key="5">
    <source>
        <dbReference type="ARBA" id="ARBA00022840"/>
    </source>
</evidence>
<evidence type="ECO:0000259" key="9">
    <source>
        <dbReference type="Pfam" id="PF02224"/>
    </source>
</evidence>
<dbReference type="GO" id="GO:0036431">
    <property type="term" value="F:dCMP kinase activity"/>
    <property type="evidence" value="ECO:0007669"/>
    <property type="project" value="InterPro"/>
</dbReference>
<dbReference type="InterPro" id="IPR011994">
    <property type="entry name" value="Cytidylate_kinase_dom"/>
</dbReference>
<proteinExistence type="inferred from homology"/>
<dbReference type="NCBIfam" id="TIGR00017">
    <property type="entry name" value="cmk"/>
    <property type="match status" value="1"/>
</dbReference>
<evidence type="ECO:0000256" key="6">
    <source>
        <dbReference type="ARBA" id="ARBA00047615"/>
    </source>
</evidence>
<dbReference type="SUPFAM" id="SSF52540">
    <property type="entry name" value="P-loop containing nucleoside triphosphate hydrolases"/>
    <property type="match status" value="1"/>
</dbReference>
<keyword evidence="2 8" id="KW-0808">Transferase</keyword>
<comment type="subcellular location">
    <subcellularLocation>
        <location evidence="8">Cytoplasm</location>
    </subcellularLocation>
</comment>
<dbReference type="GO" id="GO:0005524">
    <property type="term" value="F:ATP binding"/>
    <property type="evidence" value="ECO:0007669"/>
    <property type="project" value="UniProtKB-UniRule"/>
</dbReference>
<evidence type="ECO:0000256" key="8">
    <source>
        <dbReference type="HAMAP-Rule" id="MF_00238"/>
    </source>
</evidence>
<dbReference type="EMBL" id="JAABOP010000001">
    <property type="protein sequence ID" value="NER08960.1"/>
    <property type="molecule type" value="Genomic_DNA"/>
</dbReference>
<evidence type="ECO:0000313" key="11">
    <source>
        <dbReference type="Proteomes" id="UP000468443"/>
    </source>
</evidence>
<evidence type="ECO:0000256" key="4">
    <source>
        <dbReference type="ARBA" id="ARBA00022777"/>
    </source>
</evidence>
<organism evidence="10 11">
    <name type="scientific">Muriicola jejuensis</name>
    <dbReference type="NCBI Taxonomy" id="504488"/>
    <lineage>
        <taxon>Bacteria</taxon>
        <taxon>Pseudomonadati</taxon>
        <taxon>Bacteroidota</taxon>
        <taxon>Flavobacteriia</taxon>
        <taxon>Flavobacteriales</taxon>
        <taxon>Flavobacteriaceae</taxon>
        <taxon>Muriicola</taxon>
    </lineage>
</organism>
<name>A0A6P0U8R4_9FLAO</name>
<dbReference type="GO" id="GO:0005829">
    <property type="term" value="C:cytosol"/>
    <property type="evidence" value="ECO:0007669"/>
    <property type="project" value="TreeGrafter"/>
</dbReference>
<evidence type="ECO:0000256" key="7">
    <source>
        <dbReference type="ARBA" id="ARBA00048478"/>
    </source>
</evidence>
<dbReference type="CDD" id="cd02020">
    <property type="entry name" value="CMPK"/>
    <property type="match status" value="1"/>
</dbReference>
<keyword evidence="4 8" id="KW-0418">Kinase</keyword>
<keyword evidence="3 8" id="KW-0547">Nucleotide-binding</keyword>
<dbReference type="AlphaFoldDB" id="A0A6P0U8R4"/>